<dbReference type="GO" id="GO:0004527">
    <property type="term" value="F:exonuclease activity"/>
    <property type="evidence" value="ECO:0007669"/>
    <property type="project" value="UniProtKB-KW"/>
</dbReference>
<keyword evidence="18" id="KW-1185">Reference proteome</keyword>
<comment type="catalytic activity">
    <reaction evidence="11">
        <text>Couples ATP hydrolysis with the unwinding of duplex DNA by translocating in the 3'-5' direction.</text>
        <dbReference type="EC" id="5.6.2.4"/>
    </reaction>
</comment>
<evidence type="ECO:0000256" key="1">
    <source>
        <dbReference type="ARBA" id="ARBA00022722"/>
    </source>
</evidence>
<dbReference type="Gene3D" id="1.10.486.10">
    <property type="entry name" value="PCRA, domain 4"/>
    <property type="match status" value="1"/>
</dbReference>
<keyword evidence="3" id="KW-0227">DNA damage</keyword>
<dbReference type="InterPro" id="IPR014016">
    <property type="entry name" value="UvrD-like_ATP-bd"/>
</dbReference>
<evidence type="ECO:0000256" key="9">
    <source>
        <dbReference type="ARBA" id="ARBA00023204"/>
    </source>
</evidence>
<keyword evidence="1" id="KW-0540">Nuclease</keyword>
<organism evidence="17 18">
    <name type="scientific">Buchananella hordeovulneris</name>
    <dbReference type="NCBI Taxonomy" id="52770"/>
    <lineage>
        <taxon>Bacteria</taxon>
        <taxon>Bacillati</taxon>
        <taxon>Actinomycetota</taxon>
        <taxon>Actinomycetes</taxon>
        <taxon>Actinomycetales</taxon>
        <taxon>Actinomycetaceae</taxon>
        <taxon>Buchananella</taxon>
    </lineage>
</organism>
<dbReference type="Gene3D" id="3.90.320.10">
    <property type="match status" value="1"/>
</dbReference>
<proteinExistence type="predicted"/>
<keyword evidence="9" id="KW-0234">DNA repair</keyword>
<evidence type="ECO:0000256" key="11">
    <source>
        <dbReference type="ARBA" id="ARBA00034617"/>
    </source>
</evidence>
<dbReference type="Gene3D" id="3.40.50.300">
    <property type="entry name" value="P-loop containing nucleotide triphosphate hydrolases"/>
    <property type="match status" value="4"/>
</dbReference>
<dbReference type="GO" id="GO:0003677">
    <property type="term" value="F:DNA binding"/>
    <property type="evidence" value="ECO:0007669"/>
    <property type="project" value="UniProtKB-KW"/>
</dbReference>
<dbReference type="CDD" id="cd17932">
    <property type="entry name" value="DEXQc_UvrD"/>
    <property type="match status" value="1"/>
</dbReference>
<feature type="binding site" evidence="14">
    <location>
        <begin position="36"/>
        <end position="43"/>
    </location>
    <ligand>
        <name>ATP</name>
        <dbReference type="ChEBI" id="CHEBI:30616"/>
    </ligand>
</feature>
<dbReference type="Pfam" id="PF12705">
    <property type="entry name" value="PDDEXK_1"/>
    <property type="match status" value="1"/>
</dbReference>
<dbReference type="Pfam" id="PF00580">
    <property type="entry name" value="UvrD-helicase"/>
    <property type="match status" value="1"/>
</dbReference>
<dbReference type="GO" id="GO:0000725">
    <property type="term" value="P:recombinational repair"/>
    <property type="evidence" value="ECO:0007669"/>
    <property type="project" value="TreeGrafter"/>
</dbReference>
<evidence type="ECO:0000256" key="2">
    <source>
        <dbReference type="ARBA" id="ARBA00022741"/>
    </source>
</evidence>
<dbReference type="GO" id="GO:0043138">
    <property type="term" value="F:3'-5' DNA helicase activity"/>
    <property type="evidence" value="ECO:0007669"/>
    <property type="project" value="UniProtKB-EC"/>
</dbReference>
<keyword evidence="4 14" id="KW-0378">Hydrolase</keyword>
<evidence type="ECO:0000256" key="13">
    <source>
        <dbReference type="ARBA" id="ARBA00048988"/>
    </source>
</evidence>
<evidence type="ECO:0000256" key="14">
    <source>
        <dbReference type="PROSITE-ProRule" id="PRU00560"/>
    </source>
</evidence>
<protein>
    <recommendedName>
        <fullName evidence="12">DNA 3'-5' helicase</fullName>
        <ecNumber evidence="12">5.6.2.4</ecNumber>
    </recommendedName>
</protein>
<keyword evidence="6" id="KW-0269">Exonuclease</keyword>
<evidence type="ECO:0000256" key="5">
    <source>
        <dbReference type="ARBA" id="ARBA00022806"/>
    </source>
</evidence>
<keyword evidence="10" id="KW-0413">Isomerase</keyword>
<dbReference type="GO" id="GO:0005524">
    <property type="term" value="F:ATP binding"/>
    <property type="evidence" value="ECO:0007669"/>
    <property type="project" value="UniProtKB-UniRule"/>
</dbReference>
<evidence type="ECO:0000256" key="3">
    <source>
        <dbReference type="ARBA" id="ARBA00022763"/>
    </source>
</evidence>
<dbReference type="InterPro" id="IPR038726">
    <property type="entry name" value="PDDEXK_AddAB-type"/>
</dbReference>
<evidence type="ECO:0000256" key="8">
    <source>
        <dbReference type="ARBA" id="ARBA00023125"/>
    </source>
</evidence>
<reference evidence="18" key="1">
    <citation type="submission" date="2016-12" db="EMBL/GenBank/DDBJ databases">
        <authorList>
            <person name="Meng X."/>
        </authorList>
    </citation>
    <scope>NUCLEOTIDE SEQUENCE [LARGE SCALE GENOMIC DNA]</scope>
    <source>
        <strain evidence="18">DSM 20732</strain>
    </source>
</reference>
<dbReference type="PROSITE" id="PS51217">
    <property type="entry name" value="UVRD_HELICASE_CTER"/>
    <property type="match status" value="1"/>
</dbReference>
<dbReference type="SUPFAM" id="SSF52540">
    <property type="entry name" value="P-loop containing nucleoside triphosphate hydrolases"/>
    <property type="match status" value="1"/>
</dbReference>
<evidence type="ECO:0000256" key="7">
    <source>
        <dbReference type="ARBA" id="ARBA00022840"/>
    </source>
</evidence>
<keyword evidence="2 14" id="KW-0547">Nucleotide-binding</keyword>
<evidence type="ECO:0000313" key="18">
    <source>
        <dbReference type="Proteomes" id="UP000185612"/>
    </source>
</evidence>
<dbReference type="PANTHER" id="PTHR11070:SF55">
    <property type="entry name" value="DNA 3'-5' HELICASE"/>
    <property type="match status" value="1"/>
</dbReference>
<evidence type="ECO:0000256" key="10">
    <source>
        <dbReference type="ARBA" id="ARBA00023235"/>
    </source>
</evidence>
<dbReference type="InParanoid" id="A0A1Q5PW86"/>
<evidence type="ECO:0000256" key="6">
    <source>
        <dbReference type="ARBA" id="ARBA00022839"/>
    </source>
</evidence>
<dbReference type="InterPro" id="IPR000212">
    <property type="entry name" value="DNA_helicase_UvrD/REP"/>
</dbReference>
<dbReference type="PANTHER" id="PTHR11070">
    <property type="entry name" value="UVRD / RECB / PCRA DNA HELICASE FAMILY MEMBER"/>
    <property type="match status" value="1"/>
</dbReference>
<evidence type="ECO:0000256" key="12">
    <source>
        <dbReference type="ARBA" id="ARBA00034808"/>
    </source>
</evidence>
<dbReference type="GO" id="GO:0005829">
    <property type="term" value="C:cytosol"/>
    <property type="evidence" value="ECO:0007669"/>
    <property type="project" value="TreeGrafter"/>
</dbReference>
<dbReference type="OrthoDB" id="4812256at2"/>
<dbReference type="PROSITE" id="PS51198">
    <property type="entry name" value="UVRD_HELICASE_ATP_BIND"/>
    <property type="match status" value="1"/>
</dbReference>
<dbReference type="Proteomes" id="UP000185612">
    <property type="component" value="Unassembled WGS sequence"/>
</dbReference>
<dbReference type="SUPFAM" id="SSF52980">
    <property type="entry name" value="Restriction endonuclease-like"/>
    <property type="match status" value="1"/>
</dbReference>
<accession>A0A1Q5PW86</accession>
<evidence type="ECO:0000313" key="17">
    <source>
        <dbReference type="EMBL" id="OKL51650.1"/>
    </source>
</evidence>
<dbReference type="EC" id="5.6.2.4" evidence="12"/>
<evidence type="ECO:0000259" key="16">
    <source>
        <dbReference type="PROSITE" id="PS51217"/>
    </source>
</evidence>
<comment type="caution">
    <text evidence="17">The sequence shown here is derived from an EMBL/GenBank/DDBJ whole genome shotgun (WGS) entry which is preliminary data.</text>
</comment>
<dbReference type="Pfam" id="PF13361">
    <property type="entry name" value="UvrD_C"/>
    <property type="match status" value="1"/>
</dbReference>
<dbReference type="GO" id="GO:0033202">
    <property type="term" value="C:DNA helicase complex"/>
    <property type="evidence" value="ECO:0007669"/>
    <property type="project" value="TreeGrafter"/>
</dbReference>
<dbReference type="RefSeq" id="WP_073824184.1">
    <property type="nucleotide sequence ID" value="NZ_MQVS01000005.1"/>
</dbReference>
<keyword evidence="5 14" id="KW-0347">Helicase</keyword>
<comment type="catalytic activity">
    <reaction evidence="13">
        <text>ATP + H2O = ADP + phosphate + H(+)</text>
        <dbReference type="Rhea" id="RHEA:13065"/>
        <dbReference type="ChEBI" id="CHEBI:15377"/>
        <dbReference type="ChEBI" id="CHEBI:15378"/>
        <dbReference type="ChEBI" id="CHEBI:30616"/>
        <dbReference type="ChEBI" id="CHEBI:43474"/>
        <dbReference type="ChEBI" id="CHEBI:456216"/>
        <dbReference type="EC" id="5.6.2.4"/>
    </reaction>
</comment>
<gene>
    <name evidence="17" type="ORF">BSZ40_05695</name>
</gene>
<dbReference type="InterPro" id="IPR011335">
    <property type="entry name" value="Restrct_endonuc-II-like"/>
</dbReference>
<dbReference type="InterPro" id="IPR014017">
    <property type="entry name" value="DNA_helicase_UvrD-like_C"/>
</dbReference>
<dbReference type="InterPro" id="IPR027417">
    <property type="entry name" value="P-loop_NTPase"/>
</dbReference>
<sequence>MLTPAQIAAAIGKPAPTPEQVAVIQADHTRPLLVVAGAGSGKTETMAARVLYLVANGLVAPERILGLTFTRKAAGELAERIGERLTQLVECGAVPPAVQLSLGLAREEAGKIVPVPQAQVGAVEVSTYDAFAAALVRQYGLALGQPTDVTLISGATEAELAYHVVLEGQDIDAGSLASRAGHVRSLSNEIEAHGLQLEQARDLLTDLAVDFTGITDAKGKPAPKSSPISEVRQAVADRLALLPLVAEFRERKRQARLASFSEIAAAAARIVQTLPEVAAQIRARYDVVLLDEFQDTSTAQVAMFAGLFAGRGVTAVGDPHQAIYGWRGASSGTLEGFAAAFGAGDMLTLSTAWRNDTAILRAANQVAGPLRAHSPLALPVLQARPGAGDGQVLCARAPHEDSQPDLIAALLRQAWRPEETYAVLCRSRSQFEALHQALTEAGLPAVIVGAAGLILTQDILDLRAALAAASDPTNGIAALRLLGVANLGARDLAALHAVARQLVQQRPTLAAGPAAAAQTAPEQAAPEPSLVEAIDYLGSGQGAADELSPAGLAAVRRLARQLARLRALSYLPLPDLVRAAVSVLGLDTDIAARPAAARQQAERTLEAFVQVAAEHTVITPRPSLGGFLAWLDVVEVEDRGLAVEQPPVAPGVIQILTAHASKGLEWDVVVVHGLVEGRFPSVGRTVGWLKDKSSLPHPLRADAAYLPTLPISASMDREAAEEAIALYKEEQRAEDLREERRLAYVAFTRARRLLYLVSFAAWQRQGEPAPSSFLTEVQDLVGVERAAVRHAAALPSTCADYLPPDGSLWCEPAPAQVEAEPALWPRDLQVDTELGANLAVAAQVRHALAGLAADPGQVLTRLAHHPDPAVAAAATDIAVLLERQAHHALTPVRLPARLGTTAALRLVADPAAFARDLRRPLPQGPQAATALGTAFHQRMETELARANQLALGDEPLPTVQLDTAQNARLERWLAWATSLEMVTNGQVLAVEEPIDLPLPHLVLSGRIDAVFAHAGRIIVVDWKTGQVPRTAADKRIKAYQLVAYRQAYALAHGLDPATIEAVFAYVAAERLVRVEDLVSEATTAALAREIATALDGQAPG</sequence>
<evidence type="ECO:0000256" key="4">
    <source>
        <dbReference type="ARBA" id="ARBA00022801"/>
    </source>
</evidence>
<dbReference type="AlphaFoldDB" id="A0A1Q5PW86"/>
<dbReference type="STRING" id="52770.BSZ40_05695"/>
<keyword evidence="8" id="KW-0238">DNA-binding</keyword>
<name>A0A1Q5PW86_9ACTO</name>
<dbReference type="EMBL" id="MQVS01000005">
    <property type="protein sequence ID" value="OKL51650.1"/>
    <property type="molecule type" value="Genomic_DNA"/>
</dbReference>
<feature type="domain" description="UvrD-like helicase C-terminal" evidence="16">
    <location>
        <begin position="357"/>
        <end position="663"/>
    </location>
</feature>
<dbReference type="InterPro" id="IPR011604">
    <property type="entry name" value="PDDEXK-like_dom_sf"/>
</dbReference>
<keyword evidence="7 14" id="KW-0067">ATP-binding</keyword>
<feature type="domain" description="UvrD-like helicase ATP-binding" evidence="15">
    <location>
        <begin position="15"/>
        <end position="356"/>
    </location>
</feature>
<evidence type="ECO:0000259" key="15">
    <source>
        <dbReference type="PROSITE" id="PS51198"/>
    </source>
</evidence>